<dbReference type="VEuPathDB" id="VectorBase:ISCP_035013"/>
<dbReference type="EMBL" id="GHJT01010954">
    <property type="protein sequence ID" value="MOY44925.1"/>
    <property type="molecule type" value="Transcribed_RNA"/>
</dbReference>
<evidence type="ECO:0000256" key="1">
    <source>
        <dbReference type="SAM" id="SignalP"/>
    </source>
</evidence>
<accession>A0A4D5S6Y1</accession>
<feature type="chain" id="PRO_5020035017" evidence="1">
    <location>
        <begin position="19"/>
        <end position="214"/>
    </location>
</feature>
<organism evidence="2">
    <name type="scientific">Ixodes scapularis</name>
    <name type="common">Black-legged tick</name>
    <name type="synonym">Deer tick</name>
    <dbReference type="NCBI Taxonomy" id="6945"/>
    <lineage>
        <taxon>Eukaryota</taxon>
        <taxon>Metazoa</taxon>
        <taxon>Ecdysozoa</taxon>
        <taxon>Arthropoda</taxon>
        <taxon>Chelicerata</taxon>
        <taxon>Arachnida</taxon>
        <taxon>Acari</taxon>
        <taxon>Parasitiformes</taxon>
        <taxon>Ixodida</taxon>
        <taxon>Ixodoidea</taxon>
        <taxon>Ixodidae</taxon>
        <taxon>Ixodinae</taxon>
        <taxon>Ixodes</taxon>
    </lineage>
</organism>
<reference evidence="2" key="1">
    <citation type="submission" date="2019-04" db="EMBL/GenBank/DDBJ databases">
        <title>An insight into the mialome of Ixodes scapularis.</title>
        <authorList>
            <person name="Ribeiro J.M."/>
            <person name="Mather T.N."/>
            <person name="Karim S."/>
        </authorList>
    </citation>
    <scope>NUCLEOTIDE SEQUENCE</scope>
</reference>
<dbReference type="VEuPathDB" id="VectorBase:ISCW017108"/>
<protein>
    <submittedName>
        <fullName evidence="2">Putative conserved secreted protein</fullName>
    </submittedName>
</protein>
<keyword evidence="1" id="KW-0732">Signal</keyword>
<sequence>MKARILLVFSACITGAWSSDDLELYACQKRLMESEDLSNNTRTIHLPWDEFDVDRVSYFDHFSKVLLDRGTLIRFQDELLKNKTAWKGVIDSAGHKVTHNITIDGLAVNFKAFVTHSRYPLIGKAASALGLAWTDTHDLTKTAKKLTAQVDLALVHGDKCLLSLPIWNMETEVRIYPQVDFAEERQKKFAAKLKKHIADTLKRTIETMYRRALW</sequence>
<proteinExistence type="predicted"/>
<dbReference type="AlphaFoldDB" id="A0A4D5S6Y1"/>
<dbReference type="VEuPathDB" id="VectorBase:ISCI017108"/>
<feature type="signal peptide" evidence="1">
    <location>
        <begin position="1"/>
        <end position="18"/>
    </location>
</feature>
<name>A0A4D5S6Y1_IXOSC</name>
<evidence type="ECO:0000313" key="2">
    <source>
        <dbReference type="EMBL" id="MOY44925.1"/>
    </source>
</evidence>